<evidence type="ECO:0000256" key="3">
    <source>
        <dbReference type="ARBA" id="ARBA00022801"/>
    </source>
</evidence>
<evidence type="ECO:0000256" key="6">
    <source>
        <dbReference type="SAM" id="MobiDB-lite"/>
    </source>
</evidence>
<dbReference type="EMBL" id="GG698899">
    <property type="protein sequence ID" value="EEU45729.1"/>
    <property type="molecule type" value="Genomic_DNA"/>
</dbReference>
<dbReference type="GO" id="GO:0004252">
    <property type="term" value="F:serine-type endopeptidase activity"/>
    <property type="evidence" value="ECO:0007669"/>
    <property type="project" value="UniProtKB-UniRule"/>
</dbReference>
<keyword evidence="10" id="KW-1185">Reference proteome</keyword>
<evidence type="ECO:0000259" key="8">
    <source>
        <dbReference type="Pfam" id="PF24476"/>
    </source>
</evidence>
<comment type="similarity">
    <text evidence="1 5">Belongs to the peptidase S8 family.</text>
</comment>
<dbReference type="PANTHER" id="PTHR43806">
    <property type="entry name" value="PEPTIDASE S8"/>
    <property type="match status" value="1"/>
</dbReference>
<dbReference type="OMA" id="PRWEDIS"/>
<dbReference type="InterPro" id="IPR023828">
    <property type="entry name" value="Peptidase_S8_Ser-AS"/>
</dbReference>
<evidence type="ECO:0000256" key="4">
    <source>
        <dbReference type="ARBA" id="ARBA00022825"/>
    </source>
</evidence>
<dbReference type="Gene3D" id="3.40.50.200">
    <property type="entry name" value="Peptidase S8/S53 domain"/>
    <property type="match status" value="1"/>
</dbReference>
<dbReference type="PANTHER" id="PTHR43806:SF11">
    <property type="entry name" value="CEREVISIN-RELATED"/>
    <property type="match status" value="1"/>
</dbReference>
<dbReference type="InterPro" id="IPR015500">
    <property type="entry name" value="Peptidase_S8_subtilisin-rel"/>
</dbReference>
<protein>
    <submittedName>
        <fullName evidence="9">Uncharacterized protein</fullName>
    </submittedName>
</protein>
<dbReference type="VEuPathDB" id="FungiDB:NECHADRAFT_80887"/>
<dbReference type="GeneID" id="9666348"/>
<dbReference type="eggNOG" id="KOG4266">
    <property type="taxonomic scope" value="Eukaryota"/>
</dbReference>
<name>C7YSY3_FUSV7</name>
<dbReference type="PROSITE" id="PS51892">
    <property type="entry name" value="SUBTILASE"/>
    <property type="match status" value="1"/>
</dbReference>
<dbReference type="Pfam" id="PF00082">
    <property type="entry name" value="Peptidase_S8"/>
    <property type="match status" value="1"/>
</dbReference>
<evidence type="ECO:0000256" key="2">
    <source>
        <dbReference type="ARBA" id="ARBA00022670"/>
    </source>
</evidence>
<dbReference type="GO" id="GO:0006508">
    <property type="term" value="P:proteolysis"/>
    <property type="evidence" value="ECO:0007669"/>
    <property type="project" value="UniProtKB-KW"/>
</dbReference>
<dbReference type="PROSITE" id="PS00138">
    <property type="entry name" value="SUBTILASE_SER"/>
    <property type="match status" value="1"/>
</dbReference>
<dbReference type="SUPFAM" id="SSF52743">
    <property type="entry name" value="Subtilisin-like"/>
    <property type="match status" value="1"/>
</dbReference>
<dbReference type="RefSeq" id="XP_003051442.1">
    <property type="nucleotide sequence ID" value="XM_003051396.1"/>
</dbReference>
<feature type="active site" description="Charge relay system" evidence="5">
    <location>
        <position position="1009"/>
    </location>
</feature>
<dbReference type="KEGG" id="nhe:NECHADRAFT_80887"/>
<keyword evidence="2 5" id="KW-0645">Protease</keyword>
<dbReference type="InterPro" id="IPR056002">
    <property type="entry name" value="DUF7580"/>
</dbReference>
<dbReference type="HOGENOM" id="CLU_299968_0_0_1"/>
<organism evidence="9 10">
    <name type="scientific">Fusarium vanettenii (strain ATCC MYA-4622 / CBS 123669 / FGSC 9596 / NRRL 45880 / 77-13-4)</name>
    <name type="common">Fusarium solani subsp. pisi</name>
    <dbReference type="NCBI Taxonomy" id="660122"/>
    <lineage>
        <taxon>Eukaryota</taxon>
        <taxon>Fungi</taxon>
        <taxon>Dikarya</taxon>
        <taxon>Ascomycota</taxon>
        <taxon>Pezizomycotina</taxon>
        <taxon>Sordariomycetes</taxon>
        <taxon>Hypocreomycetidae</taxon>
        <taxon>Hypocreales</taxon>
        <taxon>Nectriaceae</taxon>
        <taxon>Fusarium</taxon>
        <taxon>Fusarium solani species complex</taxon>
        <taxon>Fusarium vanettenii</taxon>
    </lineage>
</organism>
<dbReference type="CDD" id="cd00306">
    <property type="entry name" value="Peptidases_S8_S53"/>
    <property type="match status" value="1"/>
</dbReference>
<feature type="region of interest" description="Disordered" evidence="6">
    <location>
        <begin position="82"/>
        <end position="134"/>
    </location>
</feature>
<sequence length="1097" mass="123939">MPFNTQPFARGIEHTVEWSLISDLRQMSDRFGPPGAVGNTRSSTLTLKLRNAINDLELQIRRTFTILQFDLLLQLQKETQNYAPKPRMHKDSRQNSWGDDSDDVSSESSTEGHLEDWSSDGSQQGFGPAQPSVEEARSRLERLCEFLEARVSPNLRDNKANEYPRLTSLIESVKSQPDSSPLDLIPTVRPTPTPFLFNITEDEATARAFLAFVDPAQGKPSKEIRRQMITDAKEMAQFFLSFNSFVDALQMSTGTLDVLTWEPTTRRLASDESVASFSLLRKFQHQTEAACRAVLSHIASCSHPKHEALLQLPGWEEVSNWDSTKATESLPVPLFFTMCLLDKKTQKKQEHGPLDSWQYARMFFLQPDHPGNYTERTLCEALRLSHRQRIDLEFYVSEHHRPAIPVTIPIHIPSKLQRTRKYGKDFPRHSLWDLIEQGRLKERNQQNQQHQRMSFNEWVTVSRPGNIVGMHERKALAVKLVLGLMLSLDSDYVFETWDPKQVHLLESVNTYTPFVSLPSKSDLSGQEKTLSLSHFPSHGSIDDLDIPEPSPQFVFLAKALVQIAQGERLTAYEQDPCTDPWEACNQIRDDIREYSQMATCGAEVDREVFPFFNAALGCLEFHEKFPCRLMANQSSHNKMEVAWKLVFDTILVKIDNNLTLESMIAPSSPPLAQDPSLSRSSFPRHEISQQSLSIGGTLQNFSHTTATEMALSGQPSLPSVELGQPNVQLFDAKQVARPSTANKFWERLDTFHKSYARFVTDRKTQSGDETPRRIRIAVIDTGVDFGHPGITVAKDKGRMKKEWCHSWVGDDAKDEDNELHGSNCAHLLHKSAPEADIYVAKVFNQNNVRDYEAENIAKAIDHAVTKWDVDIISMSFGLNRPAARDDGDVEKELLALKKYNDIVEEIEKSIRKASPRLIFAAASNNGKNDRRAFPASDNPYVTCVHASEGNGADGGINPEIGSGFNFMTLGMGLDLMEKEKILDLVKKDKMEKQGRDPVRYKQVVKSGTSFATPIAAGIAATVLDLADRVDAINKRAKEKLRSPEGMEKMLKLMSTPKDVRDCMCYMAPWNHWTGGWELEDSEIKLAWASINVQFSQY</sequence>
<dbReference type="InterPro" id="IPR050131">
    <property type="entry name" value="Peptidase_S8_subtilisin-like"/>
</dbReference>
<evidence type="ECO:0000313" key="9">
    <source>
        <dbReference type="EMBL" id="EEU45729.1"/>
    </source>
</evidence>
<evidence type="ECO:0000256" key="5">
    <source>
        <dbReference type="PROSITE-ProRule" id="PRU01240"/>
    </source>
</evidence>
<dbReference type="Proteomes" id="UP000005206">
    <property type="component" value="Chromosome 5"/>
</dbReference>
<feature type="domain" description="Peptidase S8/S53" evidence="7">
    <location>
        <begin position="774"/>
        <end position="1027"/>
    </location>
</feature>
<dbReference type="PRINTS" id="PR00723">
    <property type="entry name" value="SUBTILISIN"/>
</dbReference>
<gene>
    <name evidence="9" type="ORF">NECHADRAFT_80887</name>
</gene>
<dbReference type="AlphaFoldDB" id="C7YSY3"/>
<accession>C7YSY3</accession>
<dbReference type="Pfam" id="PF24476">
    <property type="entry name" value="DUF7580"/>
    <property type="match status" value="1"/>
</dbReference>
<keyword evidence="4 5" id="KW-0720">Serine protease</keyword>
<evidence type="ECO:0000313" key="10">
    <source>
        <dbReference type="Proteomes" id="UP000005206"/>
    </source>
</evidence>
<feature type="domain" description="DUF7580" evidence="8">
    <location>
        <begin position="280"/>
        <end position="659"/>
    </location>
</feature>
<dbReference type="InterPro" id="IPR000209">
    <property type="entry name" value="Peptidase_S8/S53_dom"/>
</dbReference>
<dbReference type="InterPro" id="IPR036852">
    <property type="entry name" value="Peptidase_S8/S53_dom_sf"/>
</dbReference>
<dbReference type="OrthoDB" id="206201at2759"/>
<proteinExistence type="inferred from homology"/>
<reference evidence="9 10" key="1">
    <citation type="journal article" date="2009" name="PLoS Genet.">
        <title>The genome of Nectria haematococca: contribution of supernumerary chromosomes to gene expansion.</title>
        <authorList>
            <person name="Coleman J.J."/>
            <person name="Rounsley S.D."/>
            <person name="Rodriguez-Carres M."/>
            <person name="Kuo A."/>
            <person name="Wasmann C.C."/>
            <person name="Grimwood J."/>
            <person name="Schmutz J."/>
            <person name="Taga M."/>
            <person name="White G.J."/>
            <person name="Zhou S."/>
            <person name="Schwartz D.C."/>
            <person name="Freitag M."/>
            <person name="Ma L.J."/>
            <person name="Danchin E.G."/>
            <person name="Henrissat B."/>
            <person name="Coutinho P.M."/>
            <person name="Nelson D.R."/>
            <person name="Straney D."/>
            <person name="Napoli C.A."/>
            <person name="Barker B.M."/>
            <person name="Gribskov M."/>
            <person name="Rep M."/>
            <person name="Kroken S."/>
            <person name="Molnar I."/>
            <person name="Rensing C."/>
            <person name="Kennell J.C."/>
            <person name="Zamora J."/>
            <person name="Farman M.L."/>
            <person name="Selker E.U."/>
            <person name="Salamov A."/>
            <person name="Shapiro H."/>
            <person name="Pangilinan J."/>
            <person name="Lindquist E."/>
            <person name="Lamers C."/>
            <person name="Grigoriev I.V."/>
            <person name="Geiser D.M."/>
            <person name="Covert S.F."/>
            <person name="Temporini E."/>
            <person name="Vanetten H.D."/>
        </authorList>
    </citation>
    <scope>NUCLEOTIDE SEQUENCE [LARGE SCALE GENOMIC DNA]</scope>
    <source>
        <strain evidence="10">ATCC MYA-4622 / CBS 123669 / FGSC 9596 / NRRL 45880 / 77-13-4</strain>
    </source>
</reference>
<evidence type="ECO:0000259" key="7">
    <source>
        <dbReference type="Pfam" id="PF00082"/>
    </source>
</evidence>
<keyword evidence="3 5" id="KW-0378">Hydrolase</keyword>
<dbReference type="InParanoid" id="C7YSY3"/>
<evidence type="ECO:0000256" key="1">
    <source>
        <dbReference type="ARBA" id="ARBA00011073"/>
    </source>
</evidence>
<feature type="active site" description="Charge relay system" evidence="5">
    <location>
        <position position="820"/>
    </location>
</feature>
<feature type="active site" description="Charge relay system" evidence="5">
    <location>
        <position position="780"/>
    </location>
</feature>